<protein>
    <submittedName>
        <fullName evidence="1">Uncharacterized protein</fullName>
    </submittedName>
</protein>
<sequence>MQNLVTAFAHLRSPLQSDSAIRAAVTFALTQRFAHSLVLLPAAAHGGGGLPKYHVSVEMNCLRQSSHITVIRRGETGRGPYVGEFERVAGRMRGA</sequence>
<reference evidence="1 2" key="1">
    <citation type="journal article" date="2014" name="PLoS Genet.">
        <title>Analysis of the Phlebiopsis gigantea genome, transcriptome and secretome provides insight into its pioneer colonization strategies of wood.</title>
        <authorList>
            <person name="Hori C."/>
            <person name="Ishida T."/>
            <person name="Igarashi K."/>
            <person name="Samejima M."/>
            <person name="Suzuki H."/>
            <person name="Master E."/>
            <person name="Ferreira P."/>
            <person name="Ruiz-Duenas F.J."/>
            <person name="Held B."/>
            <person name="Canessa P."/>
            <person name="Larrondo L.F."/>
            <person name="Schmoll M."/>
            <person name="Druzhinina I.S."/>
            <person name="Kubicek C.P."/>
            <person name="Gaskell J.A."/>
            <person name="Kersten P."/>
            <person name="St John F."/>
            <person name="Glasner J."/>
            <person name="Sabat G."/>
            <person name="Splinter BonDurant S."/>
            <person name="Syed K."/>
            <person name="Yadav J."/>
            <person name="Mgbeahuruike A.C."/>
            <person name="Kovalchuk A."/>
            <person name="Asiegbu F.O."/>
            <person name="Lackner G."/>
            <person name="Hoffmeister D."/>
            <person name="Rencoret J."/>
            <person name="Gutierrez A."/>
            <person name="Sun H."/>
            <person name="Lindquist E."/>
            <person name="Barry K."/>
            <person name="Riley R."/>
            <person name="Grigoriev I.V."/>
            <person name="Henrissat B."/>
            <person name="Kues U."/>
            <person name="Berka R.M."/>
            <person name="Martinez A.T."/>
            <person name="Covert S.F."/>
            <person name="Blanchette R.A."/>
            <person name="Cullen D."/>
        </authorList>
    </citation>
    <scope>NUCLEOTIDE SEQUENCE [LARGE SCALE GENOMIC DNA]</scope>
    <source>
        <strain evidence="1 2">11061_1 CR5-6</strain>
    </source>
</reference>
<dbReference type="Proteomes" id="UP000053257">
    <property type="component" value="Unassembled WGS sequence"/>
</dbReference>
<proteinExistence type="predicted"/>
<keyword evidence="2" id="KW-1185">Reference proteome</keyword>
<organism evidence="1 2">
    <name type="scientific">Phlebiopsis gigantea (strain 11061_1 CR5-6)</name>
    <name type="common">White-rot fungus</name>
    <name type="synonym">Peniophora gigantea</name>
    <dbReference type="NCBI Taxonomy" id="745531"/>
    <lineage>
        <taxon>Eukaryota</taxon>
        <taxon>Fungi</taxon>
        <taxon>Dikarya</taxon>
        <taxon>Basidiomycota</taxon>
        <taxon>Agaricomycotina</taxon>
        <taxon>Agaricomycetes</taxon>
        <taxon>Polyporales</taxon>
        <taxon>Phanerochaetaceae</taxon>
        <taxon>Phlebiopsis</taxon>
    </lineage>
</organism>
<evidence type="ECO:0000313" key="2">
    <source>
        <dbReference type="Proteomes" id="UP000053257"/>
    </source>
</evidence>
<name>A0A0C3PDY6_PHLG1</name>
<gene>
    <name evidence="1" type="ORF">PHLGIDRAFT_121445</name>
</gene>
<dbReference type="OrthoDB" id="3174721at2759"/>
<dbReference type="HOGENOM" id="CLU_2373510_0_0_1"/>
<dbReference type="AlphaFoldDB" id="A0A0C3PDY6"/>
<accession>A0A0C3PDY6</accession>
<evidence type="ECO:0000313" key="1">
    <source>
        <dbReference type="EMBL" id="KIP03603.1"/>
    </source>
</evidence>
<dbReference type="EMBL" id="KN840608">
    <property type="protein sequence ID" value="KIP03603.1"/>
    <property type="molecule type" value="Genomic_DNA"/>
</dbReference>